<keyword evidence="8" id="KW-1185">Reference proteome</keyword>
<dbReference type="InterPro" id="IPR006139">
    <property type="entry name" value="D-isomer_2_OHA_DH_cat_dom"/>
</dbReference>
<dbReference type="Gene3D" id="3.40.50.720">
    <property type="entry name" value="NAD(P)-binding Rossmann-like Domain"/>
    <property type="match status" value="2"/>
</dbReference>
<name>A0A292YAM3_9BACT</name>
<keyword evidence="3 7" id="KW-0560">Oxidoreductase</keyword>
<dbReference type="PANTHER" id="PTHR43026:SF1">
    <property type="entry name" value="2-HYDROXYACID DEHYDROGENASE HOMOLOG 1-RELATED"/>
    <property type="match status" value="1"/>
</dbReference>
<dbReference type="Proteomes" id="UP000217944">
    <property type="component" value="Unassembled WGS sequence"/>
</dbReference>
<sequence length="310" mass="35722">MKIGFFEIKEEEKEFFEKNLKNYNVELHFYTETVNEINENDFDVISIFINSKIDKNVLDKFQNLKYIQTRSTGYDHIDLVECYKRGIKVSNVRGYAGPAVGEFAYGLLLEAIRKIYAAIERLKKGNTYYKDLKGMEIEGKNIGILGLGTIGLQIAKIAKGFGAKIYGFSRTKKDIYGELGINFCSLEYVLKKSDYLFIALPLTPQTKNLINKNNIKQFRGNVIINPARAEIIQKEVYENFKGIIAADVLPDWNLAKKENIIATPHMAYYTKEALFRIMQISLDNLIDFLNGKTPRFCLKEECKKDYKECK</sequence>
<dbReference type="SUPFAM" id="SSF51735">
    <property type="entry name" value="NAD(P)-binding Rossmann-fold domains"/>
    <property type="match status" value="1"/>
</dbReference>
<dbReference type="InterPro" id="IPR036291">
    <property type="entry name" value="NAD(P)-bd_dom_sf"/>
</dbReference>
<feature type="coiled-coil region" evidence="4">
    <location>
        <begin position="6"/>
        <end position="40"/>
    </location>
</feature>
<evidence type="ECO:0000313" key="8">
    <source>
        <dbReference type="Proteomes" id="UP000217944"/>
    </source>
</evidence>
<evidence type="ECO:0000256" key="2">
    <source>
        <dbReference type="ARBA" id="ARBA00023027"/>
    </source>
</evidence>
<dbReference type="Pfam" id="PF00389">
    <property type="entry name" value="2-Hacid_dh"/>
    <property type="match status" value="1"/>
</dbReference>
<dbReference type="Pfam" id="PF02826">
    <property type="entry name" value="2-Hacid_dh_C"/>
    <property type="match status" value="1"/>
</dbReference>
<comment type="similarity">
    <text evidence="1 3">Belongs to the D-isomer specific 2-hydroxyacid dehydrogenase family.</text>
</comment>
<evidence type="ECO:0000259" key="6">
    <source>
        <dbReference type="Pfam" id="PF02826"/>
    </source>
</evidence>
<keyword evidence="4" id="KW-0175">Coiled coil</keyword>
<evidence type="ECO:0000256" key="1">
    <source>
        <dbReference type="ARBA" id="ARBA00005854"/>
    </source>
</evidence>
<dbReference type="PANTHER" id="PTHR43026">
    <property type="entry name" value="2-HYDROXYACID DEHYDROGENASE HOMOLOG 1-RELATED"/>
    <property type="match status" value="1"/>
</dbReference>
<dbReference type="GO" id="GO:0051287">
    <property type="term" value="F:NAD binding"/>
    <property type="evidence" value="ECO:0007669"/>
    <property type="project" value="InterPro"/>
</dbReference>
<proteinExistence type="inferred from homology"/>
<gene>
    <name evidence="7" type="ORF">LNAT_P1279</name>
</gene>
<dbReference type="EC" id="1.1.1.28" evidence="7"/>
<feature type="domain" description="D-isomer specific 2-hydroxyacid dehydrogenase NAD-binding" evidence="6">
    <location>
        <begin position="106"/>
        <end position="267"/>
    </location>
</feature>
<dbReference type="InterPro" id="IPR058205">
    <property type="entry name" value="D-LDH-like"/>
</dbReference>
<dbReference type="GO" id="GO:0008720">
    <property type="term" value="F:D-lactate dehydrogenase (NAD+) activity"/>
    <property type="evidence" value="ECO:0007669"/>
    <property type="project" value="UniProtKB-EC"/>
</dbReference>
<comment type="caution">
    <text evidence="7">The sequence shown here is derived from an EMBL/GenBank/DDBJ whole genome shotgun (WGS) entry which is preliminary data.</text>
</comment>
<dbReference type="RefSeq" id="WP_096259580.1">
    <property type="nucleotide sequence ID" value="NZ_BDME01000002.1"/>
</dbReference>
<evidence type="ECO:0000259" key="5">
    <source>
        <dbReference type="Pfam" id="PF00389"/>
    </source>
</evidence>
<dbReference type="EMBL" id="BDME01000002">
    <property type="protein sequence ID" value="GAX87982.1"/>
    <property type="molecule type" value="Genomic_DNA"/>
</dbReference>
<evidence type="ECO:0000256" key="3">
    <source>
        <dbReference type="RuleBase" id="RU003719"/>
    </source>
</evidence>
<keyword evidence="2" id="KW-0520">NAD</keyword>
<dbReference type="InterPro" id="IPR006140">
    <property type="entry name" value="D-isomer_DH_NAD-bd"/>
</dbReference>
<dbReference type="SUPFAM" id="SSF52283">
    <property type="entry name" value="Formate/glycerate dehydrogenase catalytic domain-like"/>
    <property type="match status" value="1"/>
</dbReference>
<protein>
    <submittedName>
        <fullName evidence="7">D-lactate dehydrogenase</fullName>
        <ecNumber evidence="7">1.1.1.28</ecNumber>
    </submittedName>
</protein>
<evidence type="ECO:0000256" key="4">
    <source>
        <dbReference type="SAM" id="Coils"/>
    </source>
</evidence>
<evidence type="ECO:0000313" key="7">
    <source>
        <dbReference type="EMBL" id="GAX87982.1"/>
    </source>
</evidence>
<dbReference type="AlphaFoldDB" id="A0A292YAM3"/>
<dbReference type="OrthoDB" id="9793626at2"/>
<feature type="domain" description="D-isomer specific 2-hydroxyacid dehydrogenase catalytic" evidence="5">
    <location>
        <begin position="7"/>
        <end position="298"/>
    </location>
</feature>
<accession>A0A292YAM3</accession>
<reference evidence="7 8" key="1">
    <citation type="journal article" date="2017" name="Syst. Appl. Microbiol.">
        <title>Lebetimonas natsushimae sp. nov., a novel strictly anaerobic, moderately thermophilic chemoautotroph isolated from a deep-sea hydrothermal vent polychaete nest in the Mid-Okinawa Trough.</title>
        <authorList>
            <person name="Nagata R."/>
            <person name="Takaki Y."/>
            <person name="Tame A."/>
            <person name="Nunoura T."/>
            <person name="Muto H."/>
            <person name="Mino S."/>
            <person name="Sawayama S."/>
            <person name="Takai K."/>
            <person name="Nakagawa S."/>
        </authorList>
    </citation>
    <scope>NUCLEOTIDE SEQUENCE [LARGE SCALE GENOMIC DNA]</scope>
    <source>
        <strain evidence="7 8">HS1857</strain>
    </source>
</reference>
<organism evidence="7 8">
    <name type="scientific">Lebetimonas natsushimae</name>
    <dbReference type="NCBI Taxonomy" id="1936991"/>
    <lineage>
        <taxon>Bacteria</taxon>
        <taxon>Pseudomonadati</taxon>
        <taxon>Campylobacterota</taxon>
        <taxon>Epsilonproteobacteria</taxon>
        <taxon>Nautiliales</taxon>
        <taxon>Nautiliaceae</taxon>
        <taxon>Lebetimonas</taxon>
    </lineage>
</organism>